<proteinExistence type="predicted"/>
<feature type="transmembrane region" description="Helical" evidence="5">
    <location>
        <begin position="142"/>
        <end position="162"/>
    </location>
</feature>
<evidence type="ECO:0000256" key="2">
    <source>
        <dbReference type="ARBA" id="ARBA00022692"/>
    </source>
</evidence>
<keyword evidence="2 5" id="KW-0812">Transmembrane</keyword>
<feature type="transmembrane region" description="Helical" evidence="5">
    <location>
        <begin position="56"/>
        <end position="75"/>
    </location>
</feature>
<evidence type="ECO:0000256" key="4">
    <source>
        <dbReference type="ARBA" id="ARBA00023136"/>
    </source>
</evidence>
<feature type="non-terminal residue" evidence="6">
    <location>
        <position position="1"/>
    </location>
</feature>
<dbReference type="Proteomes" id="UP000799538">
    <property type="component" value="Unassembled WGS sequence"/>
</dbReference>
<keyword evidence="3 5" id="KW-1133">Transmembrane helix</keyword>
<evidence type="ECO:0000256" key="3">
    <source>
        <dbReference type="ARBA" id="ARBA00022989"/>
    </source>
</evidence>
<feature type="transmembrane region" description="Helical" evidence="5">
    <location>
        <begin position="425"/>
        <end position="448"/>
    </location>
</feature>
<dbReference type="PANTHER" id="PTHR11785:SF532">
    <property type="entry name" value="TRANSPORTER, PUTATIVE (EUROFUNG)-RELATED"/>
    <property type="match status" value="1"/>
</dbReference>
<feature type="transmembrane region" description="Helical" evidence="5">
    <location>
        <begin position="268"/>
        <end position="287"/>
    </location>
</feature>
<organism evidence="6 7">
    <name type="scientific">Elsinoe ampelina</name>
    <dbReference type="NCBI Taxonomy" id="302913"/>
    <lineage>
        <taxon>Eukaryota</taxon>
        <taxon>Fungi</taxon>
        <taxon>Dikarya</taxon>
        <taxon>Ascomycota</taxon>
        <taxon>Pezizomycotina</taxon>
        <taxon>Dothideomycetes</taxon>
        <taxon>Dothideomycetidae</taxon>
        <taxon>Myriangiales</taxon>
        <taxon>Elsinoaceae</taxon>
        <taxon>Elsinoe</taxon>
    </lineage>
</organism>
<gene>
    <name evidence="6" type="ORF">BDZ85DRAFT_174741</name>
</gene>
<dbReference type="InterPro" id="IPR002293">
    <property type="entry name" value="AA/rel_permease1"/>
</dbReference>
<feature type="transmembrane region" description="Helical" evidence="5">
    <location>
        <begin position="362"/>
        <end position="382"/>
    </location>
</feature>
<reference evidence="7" key="1">
    <citation type="journal article" date="2020" name="Stud. Mycol.">
        <title>101 Dothideomycetes genomes: A test case for predicting lifestyles and emergence of pathogens.</title>
        <authorList>
            <person name="Haridas S."/>
            <person name="Albert R."/>
            <person name="Binder M."/>
            <person name="Bloem J."/>
            <person name="LaButti K."/>
            <person name="Salamov A."/>
            <person name="Andreopoulos B."/>
            <person name="Baker S."/>
            <person name="Barry K."/>
            <person name="Bills G."/>
            <person name="Bluhm B."/>
            <person name="Cannon C."/>
            <person name="Castanera R."/>
            <person name="Culley D."/>
            <person name="Daum C."/>
            <person name="Ezra D."/>
            <person name="Gonzalez J."/>
            <person name="Henrissat B."/>
            <person name="Kuo A."/>
            <person name="Liang C."/>
            <person name="Lipzen A."/>
            <person name="Lutzoni F."/>
            <person name="Magnuson J."/>
            <person name="Mondo S."/>
            <person name="Nolan M."/>
            <person name="Ohm R."/>
            <person name="Pangilinan J."/>
            <person name="Park H.-J."/>
            <person name="Ramirez L."/>
            <person name="Alfaro M."/>
            <person name="Sun H."/>
            <person name="Tritt A."/>
            <person name="Yoshinaga Y."/>
            <person name="Zwiers L.-H."/>
            <person name="Turgeon B."/>
            <person name="Goodwin S."/>
            <person name="Spatafora J."/>
            <person name="Crous P."/>
            <person name="Grigoriev I."/>
        </authorList>
    </citation>
    <scope>NUCLEOTIDE SEQUENCE [LARGE SCALE GENOMIC DNA]</scope>
    <source>
        <strain evidence="7">CECT 20119</strain>
    </source>
</reference>
<dbReference type="OrthoDB" id="5982228at2759"/>
<dbReference type="InterPro" id="IPR050598">
    <property type="entry name" value="AminoAcid_Transporter"/>
</dbReference>
<dbReference type="EMBL" id="ML992501">
    <property type="protein sequence ID" value="KAF2228084.1"/>
    <property type="molecule type" value="Genomic_DNA"/>
</dbReference>
<dbReference type="Pfam" id="PF13520">
    <property type="entry name" value="AA_permease_2"/>
    <property type="match status" value="1"/>
</dbReference>
<accession>A0A6A6GQQ3</accession>
<protein>
    <submittedName>
        <fullName evidence="6">Amino acid/polyamine transporter I</fullName>
    </submittedName>
</protein>
<feature type="transmembrane region" description="Helical" evidence="5">
    <location>
        <begin position="460"/>
        <end position="482"/>
    </location>
</feature>
<keyword evidence="7" id="KW-1185">Reference proteome</keyword>
<sequence length="515" mass="55813">PPLPSSPHADPTLTETATTGRHLGLLSSLMLILSRVIGSGIFAMPGTILQSVGSPLLSLLLWLAGAFIAWFALSIDLEYGCMLPRSGGMKVYLEYTFPEPRWGAATVVAVHVVLLGFTASNCVVFAKYVLFVAGDGGEVRDWVVKGVAVGLMTGITLVHGVAYRTGVVVQNVLGWVKIGLVVFMIGTGGVVVVMRGFGVGPREEGVGGARMGMGVGTEGWWDGADWSYNTLATALFKISYSYAGLNNINNVLNEVKDPVRTLRTIPPFALVASCLLYLLINLAYLAVVPMEEVKQSRELIAALFFQRVFGDGFGSKFLPIAIALSAAGNVMVVTFSLARINQEVARAGLIPFSSYLSSSRPFNSPLGGLIVHYIPSVLVIILPPSKTVYAFIAEVEGYSSQFFAVALGVGLLILRKRKPDLVRPFRAWTPLVWLRLGICGILIFAPLFSPKKKERESGGIFYAAYALVALSVLVFSVAYWYVWTRLLPWLGGYRWEEETSTLKDGTTITTLVRKK</sequence>
<feature type="transmembrane region" description="Helical" evidence="5">
    <location>
        <begin position="388"/>
        <end position="413"/>
    </location>
</feature>
<name>A0A6A6GQQ3_9PEZI</name>
<comment type="subcellular location">
    <subcellularLocation>
        <location evidence="1">Membrane</location>
        <topology evidence="1">Multi-pass membrane protein</topology>
    </subcellularLocation>
</comment>
<dbReference type="GO" id="GO:0015179">
    <property type="term" value="F:L-amino acid transmembrane transporter activity"/>
    <property type="evidence" value="ECO:0007669"/>
    <property type="project" value="TreeGrafter"/>
</dbReference>
<dbReference type="Gene3D" id="1.20.1740.10">
    <property type="entry name" value="Amino acid/polyamine transporter I"/>
    <property type="match status" value="1"/>
</dbReference>
<evidence type="ECO:0000256" key="1">
    <source>
        <dbReference type="ARBA" id="ARBA00004141"/>
    </source>
</evidence>
<feature type="non-terminal residue" evidence="6">
    <location>
        <position position="515"/>
    </location>
</feature>
<dbReference type="AlphaFoldDB" id="A0A6A6GQQ3"/>
<evidence type="ECO:0000313" key="6">
    <source>
        <dbReference type="EMBL" id="KAF2228084.1"/>
    </source>
</evidence>
<feature type="transmembrane region" description="Helical" evidence="5">
    <location>
        <begin position="174"/>
        <end position="194"/>
    </location>
</feature>
<evidence type="ECO:0000313" key="7">
    <source>
        <dbReference type="Proteomes" id="UP000799538"/>
    </source>
</evidence>
<keyword evidence="4 5" id="KW-0472">Membrane</keyword>
<dbReference type="GO" id="GO:0016020">
    <property type="term" value="C:membrane"/>
    <property type="evidence" value="ECO:0007669"/>
    <property type="project" value="UniProtKB-SubCell"/>
</dbReference>
<feature type="transmembrane region" description="Helical" evidence="5">
    <location>
        <begin position="102"/>
        <end position="130"/>
    </location>
</feature>
<evidence type="ECO:0000256" key="5">
    <source>
        <dbReference type="SAM" id="Phobius"/>
    </source>
</evidence>
<dbReference type="PANTHER" id="PTHR11785">
    <property type="entry name" value="AMINO ACID TRANSPORTER"/>
    <property type="match status" value="1"/>
</dbReference>
<dbReference type="PIRSF" id="PIRSF006060">
    <property type="entry name" value="AA_transporter"/>
    <property type="match status" value="1"/>
</dbReference>
<feature type="transmembrane region" description="Helical" evidence="5">
    <location>
        <begin position="317"/>
        <end position="341"/>
    </location>
</feature>
<feature type="transmembrane region" description="Helical" evidence="5">
    <location>
        <begin position="23"/>
        <end position="44"/>
    </location>
</feature>